<dbReference type="EMBL" id="CP100355">
    <property type="protein sequence ID" value="UTF52725.1"/>
    <property type="molecule type" value="Genomic_DNA"/>
</dbReference>
<dbReference type="AlphaFoldDB" id="A0A9E7N741"/>
<dbReference type="GeneID" id="73291011"/>
<evidence type="ECO:0000313" key="3">
    <source>
        <dbReference type="Proteomes" id="UP001056855"/>
    </source>
</evidence>
<proteinExistence type="predicted"/>
<evidence type="ECO:0000256" key="1">
    <source>
        <dbReference type="SAM" id="Phobius"/>
    </source>
</evidence>
<feature type="transmembrane region" description="Helical" evidence="1">
    <location>
        <begin position="41"/>
        <end position="63"/>
    </location>
</feature>
<keyword evidence="1" id="KW-0472">Membrane</keyword>
<keyword evidence="1" id="KW-1133">Transmembrane helix</keyword>
<gene>
    <name evidence="2" type="ORF">NGM29_13155</name>
</gene>
<keyword evidence="1" id="KW-0812">Transmembrane</keyword>
<dbReference type="KEGG" id="sawl:NGM29_13155"/>
<keyword evidence="3" id="KW-1185">Reference proteome</keyword>
<evidence type="ECO:0000313" key="2">
    <source>
        <dbReference type="EMBL" id="UTF52725.1"/>
    </source>
</evidence>
<name>A0A9E7N741_9EURY</name>
<accession>A0A9E7N741</accession>
<protein>
    <submittedName>
        <fullName evidence="2">Uncharacterized protein</fullName>
    </submittedName>
</protein>
<feature type="transmembrane region" description="Helical" evidence="1">
    <location>
        <begin position="102"/>
        <end position="132"/>
    </location>
</feature>
<feature type="transmembrane region" description="Helical" evidence="1">
    <location>
        <begin position="144"/>
        <end position="174"/>
    </location>
</feature>
<dbReference type="Proteomes" id="UP001056855">
    <property type="component" value="Chromosome"/>
</dbReference>
<feature type="transmembrane region" description="Helical" evidence="1">
    <location>
        <begin position="75"/>
        <end position="96"/>
    </location>
</feature>
<dbReference type="RefSeq" id="WP_254156753.1">
    <property type="nucleotide sequence ID" value="NZ_CP100355.1"/>
</dbReference>
<sequence>MGPVDLYAIVGGVGGEGESGSVHVYEQAVAVFTGLSALEQAAIQAVAIVLIGGVALGILRYSGTKTLEVSRRSPVISLCIGLPGALVLGGLFYTGILLSSSAVGIFFAIPLVAIGVIVLPVSAALGYVAIGATIATRVGLSRTAVWVIAGGLLGGVTALVPVLGIALVTIATALGVGAGTRVLVGNGGVRQPEERVVPPANKV</sequence>
<organism evidence="2 3">
    <name type="scientific">Natronosalvus rutilus</name>
    <dbReference type="NCBI Taxonomy" id="2953753"/>
    <lineage>
        <taxon>Archaea</taxon>
        <taxon>Methanobacteriati</taxon>
        <taxon>Methanobacteriota</taxon>
        <taxon>Stenosarchaea group</taxon>
        <taxon>Halobacteria</taxon>
        <taxon>Halobacteriales</taxon>
        <taxon>Natrialbaceae</taxon>
        <taxon>Natronosalvus</taxon>
    </lineage>
</organism>
<reference evidence="2" key="1">
    <citation type="submission" date="2022-06" db="EMBL/GenBank/DDBJ databases">
        <title>Diverse halophilic archaea isolated from saline environments.</title>
        <authorList>
            <person name="Cui H.-L."/>
        </authorList>
    </citation>
    <scope>NUCLEOTIDE SEQUENCE</scope>
    <source>
        <strain evidence="2">WLHS1</strain>
    </source>
</reference>